<dbReference type="OrthoDB" id="7367179at2759"/>
<evidence type="ECO:0000313" key="1">
    <source>
        <dbReference type="EMBL" id="CAH0719302.1"/>
    </source>
</evidence>
<gene>
    <name evidence="1" type="ORF">BINO364_LOCUS5665</name>
</gene>
<dbReference type="EMBL" id="OV170233">
    <property type="protein sequence ID" value="CAH0719302.1"/>
    <property type="molecule type" value="Genomic_DNA"/>
</dbReference>
<feature type="non-terminal residue" evidence="1">
    <location>
        <position position="121"/>
    </location>
</feature>
<keyword evidence="2" id="KW-1185">Reference proteome</keyword>
<sequence>MVSFLLAELRLLSTDVCSDGRGYRNRNQNLSSALSDLAQRRQICIEQFYLEKGHTMMEVDSVHSTIEQYTKPPIFAPSDYIARMSQARPQKPYDIKSVHYDFFLNFEEMRNEERRSCRGGH</sequence>
<dbReference type="Proteomes" id="UP000838878">
    <property type="component" value="Chromosome 13"/>
</dbReference>
<name>A0A8J9UFW4_9NEOP</name>
<organism evidence="1 2">
    <name type="scientific">Brenthis ino</name>
    <name type="common">lesser marbled fritillary</name>
    <dbReference type="NCBI Taxonomy" id="405034"/>
    <lineage>
        <taxon>Eukaryota</taxon>
        <taxon>Metazoa</taxon>
        <taxon>Ecdysozoa</taxon>
        <taxon>Arthropoda</taxon>
        <taxon>Hexapoda</taxon>
        <taxon>Insecta</taxon>
        <taxon>Pterygota</taxon>
        <taxon>Neoptera</taxon>
        <taxon>Endopterygota</taxon>
        <taxon>Lepidoptera</taxon>
        <taxon>Glossata</taxon>
        <taxon>Ditrysia</taxon>
        <taxon>Papilionoidea</taxon>
        <taxon>Nymphalidae</taxon>
        <taxon>Heliconiinae</taxon>
        <taxon>Argynnini</taxon>
        <taxon>Brenthis</taxon>
    </lineage>
</organism>
<dbReference type="AlphaFoldDB" id="A0A8J9UFW4"/>
<accession>A0A8J9UFW4</accession>
<protein>
    <submittedName>
        <fullName evidence="1">Uncharacterized protein</fullName>
    </submittedName>
</protein>
<reference evidence="1" key="1">
    <citation type="submission" date="2021-12" db="EMBL/GenBank/DDBJ databases">
        <authorList>
            <person name="Martin H S."/>
        </authorList>
    </citation>
    <scope>NUCLEOTIDE SEQUENCE</scope>
</reference>
<proteinExistence type="predicted"/>
<evidence type="ECO:0000313" key="2">
    <source>
        <dbReference type="Proteomes" id="UP000838878"/>
    </source>
</evidence>